<evidence type="ECO:0000256" key="1">
    <source>
        <dbReference type="SAM" id="MobiDB-lite"/>
    </source>
</evidence>
<feature type="region of interest" description="Disordered" evidence="1">
    <location>
        <begin position="1"/>
        <end position="37"/>
    </location>
</feature>
<protein>
    <submittedName>
        <fullName evidence="2">Uncharacterized protein</fullName>
    </submittedName>
</protein>
<organism evidence="2 3">
    <name type="scientific">Forsythia ovata</name>
    <dbReference type="NCBI Taxonomy" id="205694"/>
    <lineage>
        <taxon>Eukaryota</taxon>
        <taxon>Viridiplantae</taxon>
        <taxon>Streptophyta</taxon>
        <taxon>Embryophyta</taxon>
        <taxon>Tracheophyta</taxon>
        <taxon>Spermatophyta</taxon>
        <taxon>Magnoliopsida</taxon>
        <taxon>eudicotyledons</taxon>
        <taxon>Gunneridae</taxon>
        <taxon>Pentapetalae</taxon>
        <taxon>asterids</taxon>
        <taxon>lamiids</taxon>
        <taxon>Lamiales</taxon>
        <taxon>Oleaceae</taxon>
        <taxon>Forsythieae</taxon>
        <taxon>Forsythia</taxon>
    </lineage>
</organism>
<comment type="caution">
    <text evidence="2">The sequence shown here is derived from an EMBL/GenBank/DDBJ whole genome shotgun (WGS) entry which is preliminary data.</text>
</comment>
<gene>
    <name evidence="2" type="ORF">Fot_37291</name>
</gene>
<keyword evidence="3" id="KW-1185">Reference proteome</keyword>
<accession>A0ABD1RYK5</accession>
<proteinExistence type="predicted"/>
<evidence type="ECO:0000313" key="2">
    <source>
        <dbReference type="EMBL" id="KAL2493534.1"/>
    </source>
</evidence>
<dbReference type="Proteomes" id="UP001604277">
    <property type="component" value="Unassembled WGS sequence"/>
</dbReference>
<sequence length="132" mass="15328">MSDKDINTRTRQTGEQPKGGDERALEVTQPPRRGRHSRARMARNIEVMAEQMLEMQRTYAPCATYVSALPAPRVRILTQGRRRRPILIRLVGQDMPCFEEMKREIHPSTHIMGTTQEKTMETKTFLLNIHKN</sequence>
<evidence type="ECO:0000313" key="3">
    <source>
        <dbReference type="Proteomes" id="UP001604277"/>
    </source>
</evidence>
<name>A0ABD1RYK5_9LAMI</name>
<dbReference type="EMBL" id="JBFOLJ010000011">
    <property type="protein sequence ID" value="KAL2493534.1"/>
    <property type="molecule type" value="Genomic_DNA"/>
</dbReference>
<dbReference type="AlphaFoldDB" id="A0ABD1RYK5"/>
<reference evidence="3" key="1">
    <citation type="submission" date="2024-07" db="EMBL/GenBank/DDBJ databases">
        <title>Two chromosome-level genome assemblies of Korean endemic species Abeliophyllum distichum and Forsythia ovata (Oleaceae).</title>
        <authorList>
            <person name="Jang H."/>
        </authorList>
    </citation>
    <scope>NUCLEOTIDE SEQUENCE [LARGE SCALE GENOMIC DNA]</scope>
</reference>